<feature type="compositionally biased region" description="Low complexity" evidence="5">
    <location>
        <begin position="153"/>
        <end position="163"/>
    </location>
</feature>
<dbReference type="PANTHER" id="PTHR47960">
    <property type="entry name" value="DEAD-BOX ATP-DEPENDENT RNA HELICASE 50"/>
    <property type="match status" value="1"/>
</dbReference>
<dbReference type="EMBL" id="RBNJ01006160">
    <property type="protein sequence ID" value="RUS28771.1"/>
    <property type="molecule type" value="Genomic_DNA"/>
</dbReference>
<feature type="domain" description="Helicase C-terminal" evidence="7">
    <location>
        <begin position="467"/>
        <end position="633"/>
    </location>
</feature>
<dbReference type="SMART" id="SM00490">
    <property type="entry name" value="HELICc"/>
    <property type="match status" value="1"/>
</dbReference>
<dbReference type="InterPro" id="IPR014001">
    <property type="entry name" value="Helicase_ATP-bd"/>
</dbReference>
<feature type="compositionally biased region" description="Basic and acidic residues" evidence="5">
    <location>
        <begin position="127"/>
        <end position="138"/>
    </location>
</feature>
<keyword evidence="9" id="KW-1185">Reference proteome</keyword>
<evidence type="ECO:0000313" key="8">
    <source>
        <dbReference type="EMBL" id="RUS28771.1"/>
    </source>
</evidence>
<evidence type="ECO:0000256" key="5">
    <source>
        <dbReference type="SAM" id="MobiDB-lite"/>
    </source>
</evidence>
<keyword evidence="3" id="KW-0347">Helicase</keyword>
<dbReference type="InterPro" id="IPR027417">
    <property type="entry name" value="P-loop_NTPase"/>
</dbReference>
<dbReference type="GO" id="GO:0003676">
    <property type="term" value="F:nucleic acid binding"/>
    <property type="evidence" value="ECO:0007669"/>
    <property type="project" value="InterPro"/>
</dbReference>
<evidence type="ECO:0000256" key="1">
    <source>
        <dbReference type="ARBA" id="ARBA00022741"/>
    </source>
</evidence>
<dbReference type="AlphaFoldDB" id="A0A433QGR5"/>
<dbReference type="InterPro" id="IPR001650">
    <property type="entry name" value="Helicase_C-like"/>
</dbReference>
<comment type="caution">
    <text evidence="8">The sequence shown here is derived from an EMBL/GenBank/DDBJ whole genome shotgun (WGS) entry which is preliminary data.</text>
</comment>
<dbReference type="SMART" id="SM00487">
    <property type="entry name" value="DEXDc"/>
    <property type="match status" value="1"/>
</dbReference>
<feature type="domain" description="Helicase ATP-binding" evidence="6">
    <location>
        <begin position="263"/>
        <end position="456"/>
    </location>
</feature>
<name>A0A433QGR5_9FUNG</name>
<dbReference type="GO" id="GO:0005524">
    <property type="term" value="F:ATP binding"/>
    <property type="evidence" value="ECO:0007669"/>
    <property type="project" value="UniProtKB-KW"/>
</dbReference>
<keyword evidence="1" id="KW-0547">Nucleotide-binding</keyword>
<gene>
    <name evidence="8" type="ORF">BC938DRAFT_481470</name>
</gene>
<evidence type="ECO:0000256" key="4">
    <source>
        <dbReference type="ARBA" id="ARBA00022840"/>
    </source>
</evidence>
<proteinExistence type="predicted"/>
<dbReference type="PROSITE" id="PS51194">
    <property type="entry name" value="HELICASE_CTER"/>
    <property type="match status" value="1"/>
</dbReference>
<keyword evidence="2 8" id="KW-0378">Hydrolase</keyword>
<evidence type="ECO:0000256" key="2">
    <source>
        <dbReference type="ARBA" id="ARBA00022801"/>
    </source>
</evidence>
<evidence type="ECO:0000256" key="3">
    <source>
        <dbReference type="ARBA" id="ARBA00022806"/>
    </source>
</evidence>
<dbReference type="GO" id="GO:0016787">
    <property type="term" value="F:hydrolase activity"/>
    <property type="evidence" value="ECO:0007669"/>
    <property type="project" value="UniProtKB-KW"/>
</dbReference>
<feature type="region of interest" description="Disordered" evidence="5">
    <location>
        <begin position="50"/>
        <end position="181"/>
    </location>
</feature>
<protein>
    <submittedName>
        <fullName evidence="8">P-loop containing nucleoside triphosphate hydrolase protein</fullName>
    </submittedName>
</protein>
<keyword evidence="4" id="KW-0067">ATP-binding</keyword>
<dbReference type="Pfam" id="PF00270">
    <property type="entry name" value="DEAD"/>
    <property type="match status" value="1"/>
</dbReference>
<sequence length="633" mass="70048">MASYLTRLRIPIFSPIITQCYRPPPSNPVYRFLQNRFISTTQSLLLSKKYRKHLRPDGPTGPQRGTFLRDEARRPKSSRGGGDKSGSGKSADSKSGGSKSGGSRSGGGKSGGSRNGGGKSKYIPVKQRLEPIKSDVRRPAPQWSVSDTRPNLVRPSSSRSVSVQKDKPAPPPSVGTRSNFQRRSIADRQIRPETATAVPTEPVFAETEPWEAEKIADLAQRVQETRFETFGFRPEVFQALMECVLMNVPDPHPTEIQALAIPELLRQKNPYILCAAETGSGKTLTYLLPIIHHLKQQEQRAASDPGQARRLRRLEHPRAIVLVPSRELSAQLLAVCKALSHVAKFRVMALTNDSRHELVRRLSTGPIDLLISTPTALLSYVHADTISLASTRHLVLDEADSLFDSGWGTECREIISTIQCIADREGVSHQVVIVSATLPRSVNKVLDEILPGIRKITTPSLHRPLPSLRQLFVDLKSFKGNRQLALLDVLKRNRRDHKTMIFCNTKTSATLLRDKLAALGIPALALYKDAPSREETLRMFAEKVESEGEDAKAAYRANNILVCTDVASRGVDTTYVDHVVLYDFPTTVVDYLHRVGRTARAGKKGTVTALVGMKDKVLADRIRKARRLGTVLS</sequence>
<dbReference type="GO" id="GO:0004386">
    <property type="term" value="F:helicase activity"/>
    <property type="evidence" value="ECO:0007669"/>
    <property type="project" value="UniProtKB-KW"/>
</dbReference>
<accession>A0A433QGR5</accession>
<dbReference type="Gene3D" id="3.40.50.300">
    <property type="entry name" value="P-loop containing nucleotide triphosphate hydrolases"/>
    <property type="match status" value="2"/>
</dbReference>
<dbReference type="InterPro" id="IPR011545">
    <property type="entry name" value="DEAD/DEAH_box_helicase_dom"/>
</dbReference>
<dbReference type="SUPFAM" id="SSF52540">
    <property type="entry name" value="P-loop containing nucleoside triphosphate hydrolases"/>
    <property type="match status" value="1"/>
</dbReference>
<dbReference type="Pfam" id="PF00271">
    <property type="entry name" value="Helicase_C"/>
    <property type="match status" value="1"/>
</dbReference>
<evidence type="ECO:0000259" key="7">
    <source>
        <dbReference type="PROSITE" id="PS51194"/>
    </source>
</evidence>
<evidence type="ECO:0000259" key="6">
    <source>
        <dbReference type="PROSITE" id="PS51192"/>
    </source>
</evidence>
<organism evidence="8 9">
    <name type="scientific">Jimgerdemannia flammicorona</name>
    <dbReference type="NCBI Taxonomy" id="994334"/>
    <lineage>
        <taxon>Eukaryota</taxon>
        <taxon>Fungi</taxon>
        <taxon>Fungi incertae sedis</taxon>
        <taxon>Mucoromycota</taxon>
        <taxon>Mucoromycotina</taxon>
        <taxon>Endogonomycetes</taxon>
        <taxon>Endogonales</taxon>
        <taxon>Endogonaceae</taxon>
        <taxon>Jimgerdemannia</taxon>
    </lineage>
</organism>
<evidence type="ECO:0000313" key="9">
    <source>
        <dbReference type="Proteomes" id="UP000274822"/>
    </source>
</evidence>
<feature type="compositionally biased region" description="Gly residues" evidence="5">
    <location>
        <begin position="98"/>
        <end position="119"/>
    </location>
</feature>
<dbReference type="Proteomes" id="UP000274822">
    <property type="component" value="Unassembled WGS sequence"/>
</dbReference>
<dbReference type="PROSITE" id="PS51192">
    <property type="entry name" value="HELICASE_ATP_BIND_1"/>
    <property type="match status" value="1"/>
</dbReference>
<reference evidence="8 9" key="1">
    <citation type="journal article" date="2018" name="New Phytol.">
        <title>Phylogenomics of Endogonaceae and evolution of mycorrhizas within Mucoromycota.</title>
        <authorList>
            <person name="Chang Y."/>
            <person name="Desiro A."/>
            <person name="Na H."/>
            <person name="Sandor L."/>
            <person name="Lipzen A."/>
            <person name="Clum A."/>
            <person name="Barry K."/>
            <person name="Grigoriev I.V."/>
            <person name="Martin F.M."/>
            <person name="Stajich J.E."/>
            <person name="Smith M.E."/>
            <person name="Bonito G."/>
            <person name="Spatafora J.W."/>
        </authorList>
    </citation>
    <scope>NUCLEOTIDE SEQUENCE [LARGE SCALE GENOMIC DNA]</scope>
    <source>
        <strain evidence="8 9">AD002</strain>
    </source>
</reference>
<dbReference type="CDD" id="cd18787">
    <property type="entry name" value="SF2_C_DEAD"/>
    <property type="match status" value="1"/>
</dbReference>
<feature type="compositionally biased region" description="Low complexity" evidence="5">
    <location>
        <begin position="87"/>
        <end position="97"/>
    </location>
</feature>